<reference evidence="1 2" key="1">
    <citation type="submission" date="2016-10" db="EMBL/GenBank/DDBJ databases">
        <authorList>
            <person name="de Groot N.N."/>
        </authorList>
    </citation>
    <scope>NUCLEOTIDE SEQUENCE [LARGE SCALE GENOMIC DNA]</scope>
    <source>
        <strain evidence="1 2">CGMCC 1.11030</strain>
    </source>
</reference>
<dbReference type="STRING" id="1114924.SAMN05216258_1425"/>
<dbReference type="Proteomes" id="UP000199377">
    <property type="component" value="Unassembled WGS sequence"/>
</dbReference>
<dbReference type="AlphaFoldDB" id="A0A1I3QK25"/>
<dbReference type="RefSeq" id="WP_092866518.1">
    <property type="nucleotide sequence ID" value="NZ_FOQH01000042.1"/>
</dbReference>
<name>A0A1I3QK25_9RHOB</name>
<evidence type="ECO:0000313" key="2">
    <source>
        <dbReference type="Proteomes" id="UP000199377"/>
    </source>
</evidence>
<organism evidence="1 2">
    <name type="scientific">Albimonas pacifica</name>
    <dbReference type="NCBI Taxonomy" id="1114924"/>
    <lineage>
        <taxon>Bacteria</taxon>
        <taxon>Pseudomonadati</taxon>
        <taxon>Pseudomonadota</taxon>
        <taxon>Alphaproteobacteria</taxon>
        <taxon>Rhodobacterales</taxon>
        <taxon>Paracoccaceae</taxon>
        <taxon>Albimonas</taxon>
    </lineage>
</organism>
<dbReference type="EMBL" id="FOQH01000042">
    <property type="protein sequence ID" value="SFJ33527.1"/>
    <property type="molecule type" value="Genomic_DNA"/>
</dbReference>
<gene>
    <name evidence="1" type="ORF">SAMN05216258_1425</name>
</gene>
<protein>
    <submittedName>
        <fullName evidence="1">Uncharacterized protein</fullName>
    </submittedName>
</protein>
<dbReference type="OrthoDB" id="7885630at2"/>
<sequence>MSAAEHLATLEALEDSVAKSTSLLRDVRKRADDLYQERLQELMQEHDCDLAKAHYLATTDPTASRAYQMSVEIAENEAAETRAGLAAAAPLD</sequence>
<proteinExistence type="predicted"/>
<accession>A0A1I3QK25</accession>
<evidence type="ECO:0000313" key="1">
    <source>
        <dbReference type="EMBL" id="SFJ33527.1"/>
    </source>
</evidence>
<keyword evidence="2" id="KW-1185">Reference proteome</keyword>